<accession>A0A8W7Q2C6</accession>
<dbReference type="AlphaFoldDB" id="A0A8W7Q2C6"/>
<reference evidence="2" key="1">
    <citation type="submission" date="2022-08" db="UniProtKB">
        <authorList>
            <consortium name="EnsemblMetazoa"/>
        </authorList>
    </citation>
    <scope>IDENTIFICATION</scope>
</reference>
<evidence type="ECO:0000256" key="1">
    <source>
        <dbReference type="SAM" id="MobiDB-lite"/>
    </source>
</evidence>
<feature type="region of interest" description="Disordered" evidence="1">
    <location>
        <begin position="94"/>
        <end position="129"/>
    </location>
</feature>
<feature type="compositionally biased region" description="Low complexity" evidence="1">
    <location>
        <begin position="108"/>
        <end position="119"/>
    </location>
</feature>
<dbReference type="Proteomes" id="UP000075882">
    <property type="component" value="Unassembled WGS sequence"/>
</dbReference>
<feature type="region of interest" description="Disordered" evidence="1">
    <location>
        <begin position="1"/>
        <end position="23"/>
    </location>
</feature>
<name>A0A8W7Q2C6_ANOCL</name>
<sequence length="495" mass="52999">MKVVANTYTSSSSSSSEAHHGPHGCAEGSGVVCLPDDGSPPSGSISFGIWPISTIGFTFERCRRRLRPLLNSIDSSYFSSFSVSNSSSFRMCPSMSRASSPPVPPPSSSTRSSPGSELPGDSPFRTTISAGVSSSQHSSACTICDSALTNSSRFFSTIVDWLLSGRVPIRTTDRALSSMSISFRSTATSRMWRSRVSDPTTAIRSRSSTNSAPFATDTIRLPSNGYSLPKVVGMRIGLRLGFSSPISAHGARISSLKMSVCATLPPSSASHSRKPDRVDTICCLPCTVANTAPNGASIFRSFLPTWATRHRWPPCPSSSCSSSGLQMTVRNELDTSSLPRCRSICTISYRSLMISRDWHVLVAYPISVSTTAPPASPENRRIPFLDHTSSQTAARCSPRTVYRSIGFAFSSSSAQTSGGGVFGIWNMFTCPARQPAATMNSTVEAIRTQVSSCEPLSVASRSIAPLFRSYQNTSPTFVPRAMNSSTRSTHVMDTS</sequence>
<organism evidence="2">
    <name type="scientific">Anopheles coluzzii</name>
    <name type="common">African malaria mosquito</name>
    <dbReference type="NCBI Taxonomy" id="1518534"/>
    <lineage>
        <taxon>Eukaryota</taxon>
        <taxon>Metazoa</taxon>
        <taxon>Ecdysozoa</taxon>
        <taxon>Arthropoda</taxon>
        <taxon>Hexapoda</taxon>
        <taxon>Insecta</taxon>
        <taxon>Pterygota</taxon>
        <taxon>Neoptera</taxon>
        <taxon>Endopterygota</taxon>
        <taxon>Diptera</taxon>
        <taxon>Nematocera</taxon>
        <taxon>Culicoidea</taxon>
        <taxon>Culicidae</taxon>
        <taxon>Anophelinae</taxon>
        <taxon>Anopheles</taxon>
    </lineage>
</organism>
<protein>
    <submittedName>
        <fullName evidence="2">Uncharacterized protein</fullName>
    </submittedName>
</protein>
<evidence type="ECO:0000313" key="2">
    <source>
        <dbReference type="EnsemblMetazoa" id="ACOM041528-PA.1"/>
    </source>
</evidence>
<dbReference type="EnsemblMetazoa" id="ACOM041528-RA">
    <property type="protein sequence ID" value="ACOM041528-PA.1"/>
    <property type="gene ID" value="ACOM041528"/>
</dbReference>
<proteinExistence type="predicted"/>